<dbReference type="Gene3D" id="1.20.1250.20">
    <property type="entry name" value="MFS general substrate transporter like domains"/>
    <property type="match status" value="1"/>
</dbReference>
<proteinExistence type="inferred from homology"/>
<feature type="transmembrane region" description="Helical" evidence="6">
    <location>
        <begin position="567"/>
        <end position="589"/>
    </location>
</feature>
<name>A0A8T2QND0_CERRI</name>
<dbReference type="Pfam" id="PF03105">
    <property type="entry name" value="SPX"/>
    <property type="match status" value="1"/>
</dbReference>
<dbReference type="GO" id="GO:0022857">
    <property type="term" value="F:transmembrane transporter activity"/>
    <property type="evidence" value="ECO:0007669"/>
    <property type="project" value="InterPro"/>
</dbReference>
<dbReference type="InterPro" id="IPR036259">
    <property type="entry name" value="MFS_trans_sf"/>
</dbReference>
<dbReference type="SUPFAM" id="SSF103473">
    <property type="entry name" value="MFS general substrate transporter"/>
    <property type="match status" value="1"/>
</dbReference>
<feature type="transmembrane region" description="Helical" evidence="6">
    <location>
        <begin position="388"/>
        <end position="409"/>
    </location>
</feature>
<dbReference type="PANTHER" id="PTHR23510:SF64">
    <property type="entry name" value="INNER MEMBRANE TRANSPORT PROTEIN YAJR"/>
    <property type="match status" value="1"/>
</dbReference>
<keyword evidence="3 6" id="KW-0812">Transmembrane</keyword>
<dbReference type="OrthoDB" id="5588846at2759"/>
<organism evidence="8 9">
    <name type="scientific">Ceratopteris richardii</name>
    <name type="common">Triangle waterfern</name>
    <dbReference type="NCBI Taxonomy" id="49495"/>
    <lineage>
        <taxon>Eukaryota</taxon>
        <taxon>Viridiplantae</taxon>
        <taxon>Streptophyta</taxon>
        <taxon>Embryophyta</taxon>
        <taxon>Tracheophyta</taxon>
        <taxon>Polypodiopsida</taxon>
        <taxon>Polypodiidae</taxon>
        <taxon>Polypodiales</taxon>
        <taxon>Pteridineae</taxon>
        <taxon>Pteridaceae</taxon>
        <taxon>Parkerioideae</taxon>
        <taxon>Ceratopteris</taxon>
    </lineage>
</organism>
<dbReference type="InterPro" id="IPR051068">
    <property type="entry name" value="MFS_Domain-Containing_Protein"/>
</dbReference>
<evidence type="ECO:0000256" key="1">
    <source>
        <dbReference type="ARBA" id="ARBA00004141"/>
    </source>
</evidence>
<evidence type="ECO:0000256" key="6">
    <source>
        <dbReference type="SAM" id="Phobius"/>
    </source>
</evidence>
<evidence type="ECO:0000313" key="9">
    <source>
        <dbReference type="Proteomes" id="UP000825935"/>
    </source>
</evidence>
<sequence>MVHFGRYIKAHRVPGWETYYIGYKQLKKKINECSKHVAERSEEERQEILRKFSKLLDSQVEKIVLFLIERQGILAGKLQQLREKAEGDLPDQSMDMTVTLLSERASVIEAYRQIGKELLNLLQYVEMNAMGLRKILKKFDKRLGLRLREHYLLTRINHPYSQLQQVLRQVGIGAIIATISRNLAELQSERWHSYSSFSLGNNVPRVAPTKEPIIKAMEHEYQKLTKEVGILSFIASAFLLQPSDEELSDTVEEEEYHRWSAYLNQLNTFLYMVNYYVIVPTSDEYAQLLNTPATLSGVIIGSMPLTATISAVIFTLWSNKSYKAPLVVSTLLLILGNLSYALALPLNSVWLLLLGRALEGLGCARAINRRYIMHEVPQSKIRNFSAAFVSASALGMTVGPALASALSVVNFEVLIFGRTFFYILGLCKMITFTILLQIGGMIINYCNASGWVLGLAWILYLFLILIFFKEPNKEHSLGSAKPKQTFSDPNEEDFGALAPLLGESPHKEDEKKNRGAKSFMSVLWDITLPIQILLVNCFMLKFASEMLISEATLVTGFYFSWSSSTVGWFLGALGLTVLPSSVVVANYISNKFQERVIIMWTVILTVVGVSGSLSFAPFIQYTTVQYVTAALVLFISTNVLEGVGMSLLAKMMSPRLSKGLFNCGFLSTEAGTIARALADGLITLVGRGGMTNLLNFTMIPTLLIVLGTFAFTWFGYYSLY</sequence>
<keyword evidence="5 6" id="KW-0472">Membrane</keyword>
<feature type="transmembrane region" description="Helical" evidence="6">
    <location>
        <begin position="324"/>
        <end position="343"/>
    </location>
</feature>
<evidence type="ECO:0000256" key="5">
    <source>
        <dbReference type="ARBA" id="ARBA00023136"/>
    </source>
</evidence>
<feature type="transmembrane region" description="Helical" evidence="6">
    <location>
        <begin position="295"/>
        <end position="317"/>
    </location>
</feature>
<dbReference type="PROSITE" id="PS51382">
    <property type="entry name" value="SPX"/>
    <property type="match status" value="1"/>
</dbReference>
<keyword evidence="9" id="KW-1185">Reference proteome</keyword>
<dbReference type="AlphaFoldDB" id="A0A8T2QND0"/>
<comment type="subcellular location">
    <subcellularLocation>
        <location evidence="1">Membrane</location>
        <topology evidence="1">Multi-pass membrane protein</topology>
    </subcellularLocation>
</comment>
<feature type="transmembrane region" description="Helical" evidence="6">
    <location>
        <begin position="625"/>
        <end position="648"/>
    </location>
</feature>
<evidence type="ECO:0000313" key="8">
    <source>
        <dbReference type="EMBL" id="KAH7285459.1"/>
    </source>
</evidence>
<protein>
    <recommendedName>
        <fullName evidence="7">SPX domain-containing protein</fullName>
    </recommendedName>
</protein>
<feature type="transmembrane region" description="Helical" evidence="6">
    <location>
        <begin position="415"/>
        <end position="436"/>
    </location>
</feature>
<dbReference type="InterPro" id="IPR045264">
    <property type="entry name" value="SPXM_SPX_plant"/>
</dbReference>
<dbReference type="Pfam" id="PF07690">
    <property type="entry name" value="MFS_1"/>
    <property type="match status" value="1"/>
</dbReference>
<feature type="transmembrane region" description="Helical" evidence="6">
    <location>
        <begin position="448"/>
        <end position="468"/>
    </location>
</feature>
<dbReference type="PANTHER" id="PTHR23510">
    <property type="entry name" value="INNER MEMBRANE TRANSPORT PROTEIN YAJR"/>
    <property type="match status" value="1"/>
</dbReference>
<feature type="domain" description="SPX" evidence="7">
    <location>
        <begin position="2"/>
        <end position="153"/>
    </location>
</feature>
<comment type="caution">
    <text evidence="8">The sequence shown here is derived from an EMBL/GenBank/DDBJ whole genome shotgun (WGS) entry which is preliminary data.</text>
</comment>
<dbReference type="GO" id="GO:0016020">
    <property type="term" value="C:membrane"/>
    <property type="evidence" value="ECO:0007669"/>
    <property type="project" value="UniProtKB-SubCell"/>
</dbReference>
<gene>
    <name evidence="8" type="ORF">KP509_33G029100</name>
</gene>
<feature type="transmembrane region" description="Helical" evidence="6">
    <location>
        <begin position="518"/>
        <end position="535"/>
    </location>
</feature>
<evidence type="ECO:0000256" key="3">
    <source>
        <dbReference type="ARBA" id="ARBA00022692"/>
    </source>
</evidence>
<dbReference type="InterPro" id="IPR004331">
    <property type="entry name" value="SPX_dom"/>
</dbReference>
<dbReference type="CDD" id="cd14479">
    <property type="entry name" value="SPX-MFS_plant"/>
    <property type="match status" value="1"/>
</dbReference>
<keyword evidence="4 6" id="KW-1133">Transmembrane helix</keyword>
<feature type="transmembrane region" description="Helical" evidence="6">
    <location>
        <begin position="698"/>
        <end position="719"/>
    </location>
</feature>
<evidence type="ECO:0000256" key="2">
    <source>
        <dbReference type="ARBA" id="ARBA00008335"/>
    </source>
</evidence>
<feature type="transmembrane region" description="Helical" evidence="6">
    <location>
        <begin position="596"/>
        <end position="619"/>
    </location>
</feature>
<comment type="similarity">
    <text evidence="2">Belongs to the major facilitator superfamily.</text>
</comment>
<evidence type="ECO:0000256" key="4">
    <source>
        <dbReference type="ARBA" id="ARBA00022989"/>
    </source>
</evidence>
<evidence type="ECO:0000259" key="7">
    <source>
        <dbReference type="PROSITE" id="PS51382"/>
    </source>
</evidence>
<accession>A0A8T2QND0</accession>
<dbReference type="OMA" id="EMANQDY"/>
<reference evidence="8" key="1">
    <citation type="submission" date="2021-08" db="EMBL/GenBank/DDBJ databases">
        <title>WGS assembly of Ceratopteris richardii.</title>
        <authorList>
            <person name="Marchant D.B."/>
            <person name="Chen G."/>
            <person name="Jenkins J."/>
            <person name="Shu S."/>
            <person name="Leebens-Mack J."/>
            <person name="Grimwood J."/>
            <person name="Schmutz J."/>
            <person name="Soltis P."/>
            <person name="Soltis D."/>
            <person name="Chen Z.-H."/>
        </authorList>
    </citation>
    <scope>NUCLEOTIDE SEQUENCE</scope>
    <source>
        <strain evidence="8">Whitten #5841</strain>
        <tissue evidence="8">Leaf</tissue>
    </source>
</reference>
<dbReference type="EMBL" id="CM035438">
    <property type="protein sequence ID" value="KAH7285459.1"/>
    <property type="molecule type" value="Genomic_DNA"/>
</dbReference>
<dbReference type="Proteomes" id="UP000825935">
    <property type="component" value="Chromosome 33"/>
</dbReference>
<dbReference type="InterPro" id="IPR011701">
    <property type="entry name" value="MFS"/>
</dbReference>